<organism evidence="1 2">
    <name type="scientific">Mangrovivirga cuniculi</name>
    <dbReference type="NCBI Taxonomy" id="2715131"/>
    <lineage>
        <taxon>Bacteria</taxon>
        <taxon>Pseudomonadati</taxon>
        <taxon>Bacteroidota</taxon>
        <taxon>Cytophagia</taxon>
        <taxon>Cytophagales</taxon>
        <taxon>Mangrovivirgaceae</taxon>
        <taxon>Mangrovivirga</taxon>
    </lineage>
</organism>
<dbReference type="KEGG" id="fpf:DCC35_10325"/>
<dbReference type="RefSeq" id="WP_137090698.1">
    <property type="nucleotide sequence ID" value="NZ_CP028923.1"/>
</dbReference>
<keyword evidence="2" id="KW-1185">Reference proteome</keyword>
<accession>A0A4D7K2M1</accession>
<dbReference type="OrthoDB" id="1436588at2"/>
<dbReference type="Proteomes" id="UP000298616">
    <property type="component" value="Chromosome"/>
</dbReference>
<evidence type="ECO:0000313" key="2">
    <source>
        <dbReference type="Proteomes" id="UP000298616"/>
    </source>
</evidence>
<protein>
    <submittedName>
        <fullName evidence="1">Uncharacterized protein</fullName>
    </submittedName>
</protein>
<evidence type="ECO:0000313" key="1">
    <source>
        <dbReference type="EMBL" id="QCK15114.1"/>
    </source>
</evidence>
<dbReference type="EMBL" id="CP028923">
    <property type="protein sequence ID" value="QCK15114.1"/>
    <property type="molecule type" value="Genomic_DNA"/>
</dbReference>
<dbReference type="AlphaFoldDB" id="A0A4D7K2M1"/>
<sequence>METFALSTHYKETWDKIKYLYGDTFTFWESLKLGGIGSPRLILVNSSDEETEELIKRTNASKNCNIQLLKNGFLIRFRSKNDEYGIGISFNDVKVLKISRFEGDESLDDARIATFFIEANQQIDLIVRKFELNRFNRFVEKFFSNKGFDIIRNT</sequence>
<reference evidence="1 2" key="1">
    <citation type="submission" date="2018-04" db="EMBL/GenBank/DDBJ databases">
        <title>Complete genome uncultured novel isolate.</title>
        <authorList>
            <person name="Merlino G."/>
        </authorList>
    </citation>
    <scope>NUCLEOTIDE SEQUENCE [LARGE SCALE GENOMIC DNA]</scope>
    <source>
        <strain evidence="2">R1DC9</strain>
    </source>
</reference>
<proteinExistence type="predicted"/>
<gene>
    <name evidence="1" type="ORF">DCC35_10325</name>
</gene>
<name>A0A4D7K2M1_9BACT</name>